<dbReference type="OrthoDB" id="7596948at2"/>
<dbReference type="eggNOG" id="COG3577">
    <property type="taxonomic scope" value="Bacteria"/>
</dbReference>
<dbReference type="KEGG" id="zmm:Zmob_0825"/>
<dbReference type="EMBL" id="CP002850">
    <property type="protein sequence ID" value="AEH62663.1"/>
    <property type="molecule type" value="Genomic_DNA"/>
</dbReference>
<dbReference type="Gene3D" id="2.40.70.10">
    <property type="entry name" value="Acid Proteases"/>
    <property type="match status" value="1"/>
</dbReference>
<evidence type="ECO:0000313" key="1">
    <source>
        <dbReference type="EMBL" id="AEH62663.1"/>
    </source>
</evidence>
<dbReference type="HOGENOM" id="CLU_577391_0_0_5"/>
<accession>A0A0H3G1S4</accession>
<name>A0A0H3G1S4_ZYMMA</name>
<dbReference type="AlphaFoldDB" id="A0A0H3G1S4"/>
<dbReference type="Pfam" id="PF13650">
    <property type="entry name" value="Asp_protease_2"/>
    <property type="match status" value="1"/>
</dbReference>
<dbReference type="InterPro" id="IPR021109">
    <property type="entry name" value="Peptidase_aspartic_dom_sf"/>
</dbReference>
<evidence type="ECO:0000313" key="2">
    <source>
        <dbReference type="Proteomes" id="UP000001494"/>
    </source>
</evidence>
<dbReference type="RefSeq" id="WP_014500730.1">
    <property type="nucleotide sequence ID" value="NC_017262.1"/>
</dbReference>
<organism evidence="1 2">
    <name type="scientific">Zymomonas mobilis subsp. mobilis (strain ATCC 10988 / DSM 424 / LMG 404 / NCIMB 8938 / NRRL B-806 / ZM1)</name>
    <dbReference type="NCBI Taxonomy" id="555217"/>
    <lineage>
        <taxon>Bacteria</taxon>
        <taxon>Pseudomonadati</taxon>
        <taxon>Pseudomonadota</taxon>
        <taxon>Alphaproteobacteria</taxon>
        <taxon>Sphingomonadales</taxon>
        <taxon>Zymomonadaceae</taxon>
        <taxon>Zymomonas</taxon>
    </lineage>
</organism>
<protein>
    <recommendedName>
        <fullName evidence="3">Aspartyl protease</fullName>
    </recommendedName>
</protein>
<evidence type="ECO:0008006" key="3">
    <source>
        <dbReference type="Google" id="ProtNLM"/>
    </source>
</evidence>
<proteinExistence type="predicted"/>
<reference evidence="1 2" key="1">
    <citation type="journal article" date="2011" name="J. Bacteriol.">
        <title>Genome sequence of the ethanol-producing Zymomonas mobilis subsp. mobilis lectotype strain ATCC 10988.</title>
        <authorList>
            <person name="Pappas K.M."/>
            <person name="Kouvelis V.N."/>
            <person name="Saunders E."/>
            <person name="Brettin T.S."/>
            <person name="Bruce D."/>
            <person name="Detter C."/>
            <person name="Balakireva M."/>
            <person name="Han C.S."/>
            <person name="Savvakis G."/>
            <person name="Kyrpides N.C."/>
            <person name="Typas M.A."/>
        </authorList>
    </citation>
    <scope>NUCLEOTIDE SEQUENCE [LARGE SCALE GENOMIC DNA]</scope>
    <source>
        <strain evidence="2">ATCC 10988 / DSM 424 / CCUG 17860 / LMG 404 / NCIMB 8938 / NRRL B-806 / ZM1</strain>
    </source>
</reference>
<dbReference type="Proteomes" id="UP000001494">
    <property type="component" value="Chromosome"/>
</dbReference>
<gene>
    <name evidence="1" type="ordered locus">Zmob_0825</name>
</gene>
<sequence length="475" mass="53908">MPKKYRFLLYPLLLNSFLLPELKADKPLVSPKLIEILRQYKPEMLQEGIELRPSGEELQQALFEGDTSLIQKIATSKESTNIVQNFAEIEVYQSKGAFQEANRQLEICNKNFFQDKNAQDLLSPINGILLTCSQMLIGNYFLEGDIKNWGIELNLIENVYYPAIQKFKGLEKFSLAVTKMGNLTISPDSIPPFTVTGIEQQQSVPLQFQIPIEEIYRRNAEKLPSIIASLNKEDIPFFLETGAAIGKLPTKFSHASNVHLIGHINNADNAASENYSGELGIVEELKIGNATLKNVPFLFTNVNQAYLGLMILQKLGKIKIDKQKMIFGKDVNCICQQDVHFGITFKGDHQVLKYPFYWKNKRNFAAIDLTQNNIDYDILTFKDKFLKNQQNHFFDVTNNVDGTKIKNPAYFTESNLSIDGIDYGKKKELVIKDTIRNPSTIIGAFVLDKGSLYLDFINHKACLMPDESDTQPMPQ</sequence>